<sequence length="181" mass="19989">MDGLTPQVWFPVVTLIVGVLLKALFDALTDSRKAAVEKEIRLEKRKEAILMQRIESQRKTLEELQAAVSNLVRCASLGHINDAEAFHKTGAWAKGHLPEELNEKTRAAFREVALLKVRAHDPQLRHLVSQLSSLCSSVPFALSFDDSEQTVFAAGSLFSDVNEAIGEALRSLEGEEQALLV</sequence>
<proteinExistence type="predicted"/>
<organism evidence="1 2">
    <name type="scientific">Pseudomonas asiatica</name>
    <dbReference type="NCBI Taxonomy" id="2219225"/>
    <lineage>
        <taxon>Bacteria</taxon>
        <taxon>Pseudomonadati</taxon>
        <taxon>Pseudomonadota</taxon>
        <taxon>Gammaproteobacteria</taxon>
        <taxon>Pseudomonadales</taxon>
        <taxon>Pseudomonadaceae</taxon>
        <taxon>Pseudomonas</taxon>
    </lineage>
</organism>
<dbReference type="RefSeq" id="WP_274079528.1">
    <property type="nucleotide sequence ID" value="NZ_JANIAN010000036.1"/>
</dbReference>
<protein>
    <submittedName>
        <fullName evidence="1">Uncharacterized protein</fullName>
    </submittedName>
</protein>
<dbReference type="Proteomes" id="UP001150678">
    <property type="component" value="Unassembled WGS sequence"/>
</dbReference>
<reference evidence="1" key="1">
    <citation type="submission" date="2022-07" db="EMBL/GenBank/DDBJ databases">
        <title>Multi-strain Analysis of Pseudomonas putida Reveals Metabolic and Genetic Diversity.</title>
        <authorList>
            <person name="Monk J.M."/>
        </authorList>
    </citation>
    <scope>NUCLEOTIDE SEQUENCE</scope>
    <source>
        <strain evidence="1">17514</strain>
    </source>
</reference>
<accession>A0A9X4D393</accession>
<evidence type="ECO:0000313" key="1">
    <source>
        <dbReference type="EMBL" id="MDD2108874.1"/>
    </source>
</evidence>
<dbReference type="EMBL" id="JANIAN010000036">
    <property type="protein sequence ID" value="MDD2108874.1"/>
    <property type="molecule type" value="Genomic_DNA"/>
</dbReference>
<dbReference type="AlphaFoldDB" id="A0A9X4D393"/>
<comment type="caution">
    <text evidence="1">The sequence shown here is derived from an EMBL/GenBank/DDBJ whole genome shotgun (WGS) entry which is preliminary data.</text>
</comment>
<gene>
    <name evidence="1" type="ORF">NP533_22075</name>
</gene>
<evidence type="ECO:0000313" key="2">
    <source>
        <dbReference type="Proteomes" id="UP001150678"/>
    </source>
</evidence>
<name>A0A9X4D393_9PSED</name>